<dbReference type="OrthoDB" id="680581at2"/>
<evidence type="ECO:0000313" key="1">
    <source>
        <dbReference type="EMBL" id="SEG38136.1"/>
    </source>
</evidence>
<evidence type="ECO:0000313" key="2">
    <source>
        <dbReference type="Proteomes" id="UP000236738"/>
    </source>
</evidence>
<organism evidence="1 2">
    <name type="scientific">Halpernia humi</name>
    <dbReference type="NCBI Taxonomy" id="493375"/>
    <lineage>
        <taxon>Bacteria</taxon>
        <taxon>Pseudomonadati</taxon>
        <taxon>Bacteroidota</taxon>
        <taxon>Flavobacteriia</taxon>
        <taxon>Flavobacteriales</taxon>
        <taxon>Weeksellaceae</taxon>
        <taxon>Chryseobacterium group</taxon>
        <taxon>Halpernia</taxon>
    </lineage>
</organism>
<dbReference type="AlphaFoldDB" id="A0A1H5ZRV4"/>
<keyword evidence="2" id="KW-1185">Reference proteome</keyword>
<protein>
    <submittedName>
        <fullName evidence="1">Uncharacterized protein</fullName>
    </submittedName>
</protein>
<gene>
    <name evidence="1" type="ORF">SAMN05421847_2128</name>
</gene>
<reference evidence="2" key="1">
    <citation type="submission" date="2016-10" db="EMBL/GenBank/DDBJ databases">
        <authorList>
            <person name="Varghese N."/>
            <person name="Submissions S."/>
        </authorList>
    </citation>
    <scope>NUCLEOTIDE SEQUENCE [LARGE SCALE GENOMIC DNA]</scope>
    <source>
        <strain evidence="2">DSM 21580</strain>
    </source>
</reference>
<dbReference type="EMBL" id="FNUS01000005">
    <property type="protein sequence ID" value="SEG38136.1"/>
    <property type="molecule type" value="Genomic_DNA"/>
</dbReference>
<sequence>MKTTDEWEEEIMKVTMKIQKQFPELSKYISEMPENFSRTDKKTINKKNLKEYHDSLVEILKEYSKTHSAENA</sequence>
<proteinExistence type="predicted"/>
<dbReference type="RefSeq" id="WP_103914011.1">
    <property type="nucleotide sequence ID" value="NZ_FNUS01000005.1"/>
</dbReference>
<accession>A0A1H5ZRV4</accession>
<dbReference type="Proteomes" id="UP000236738">
    <property type="component" value="Unassembled WGS sequence"/>
</dbReference>
<name>A0A1H5ZRV4_9FLAO</name>